<dbReference type="EMBL" id="CP003096">
    <property type="protein sequence ID" value="AER66806.1"/>
    <property type="molecule type" value="Genomic_DNA"/>
</dbReference>
<keyword evidence="2" id="KW-0378">Hydrolase</keyword>
<protein>
    <recommendedName>
        <fullName evidence="2">endopeptidase La</fullName>
        <ecNumber evidence="2">3.4.21.53</ecNumber>
    </recommendedName>
</protein>
<reference evidence="6" key="1">
    <citation type="submission" date="2011-10" db="EMBL/GenBank/DDBJ databases">
        <title>The complete genome of chromosome of Thermovirga lienii DSM 17291.</title>
        <authorList>
            <consortium name="US DOE Joint Genome Institute (JGI-PGF)"/>
            <person name="Lucas S."/>
            <person name="Copeland A."/>
            <person name="Lapidus A."/>
            <person name="Glavina del Rio T."/>
            <person name="Dalin E."/>
            <person name="Tice H."/>
            <person name="Bruce D."/>
            <person name="Goodwin L."/>
            <person name="Pitluck S."/>
            <person name="Peters L."/>
            <person name="Mikhailova N."/>
            <person name="Saunders E."/>
            <person name="Kyrpides N."/>
            <person name="Mavromatis K."/>
            <person name="Ivanova N."/>
            <person name="Last F.I."/>
            <person name="Brettin T."/>
            <person name="Detter J.C."/>
            <person name="Han C."/>
            <person name="Larimer F."/>
            <person name="Land M."/>
            <person name="Hauser L."/>
            <person name="Markowitz V."/>
            <person name="Cheng J.-F."/>
            <person name="Hugenholtz P."/>
            <person name="Woyke T."/>
            <person name="Wu D."/>
            <person name="Spring S."/>
            <person name="Schroeder M."/>
            <person name="Brambilla E.-M."/>
            <person name="Klenk H.-P."/>
            <person name="Eisen J.A."/>
        </authorList>
    </citation>
    <scope>NUCLEOTIDE SEQUENCE [LARGE SCALE GENOMIC DNA]</scope>
    <source>
        <strain evidence="6">ATCC BAA-1197 / DSM 17291 / Cas60314</strain>
    </source>
</reference>
<dbReference type="Pfam" id="PF13654">
    <property type="entry name" value="AAA_32"/>
    <property type="match status" value="1"/>
</dbReference>
<dbReference type="OrthoDB" id="9758568at2"/>
<dbReference type="InterPro" id="IPR027417">
    <property type="entry name" value="P-loop_NTPase"/>
</dbReference>
<sequence>MIKPLSIEKLRRRTNPKDLGFETTMDIGGLETLIGQKRAVDAISFGLKVSNKGYNIFVVGSQGSGRTTYTLERVKENAKKEKAPNDYLYAYNFDNPEEPIALSLPAGKGPELAKHMSDMVEELKGVLSKAFENSEYEDAKAQLVKEFQEDVNNLMEELRSWALTKGFAIKRTPQGFVNIPVILDEDSDSESDQDQEETHASPDDKKTKPKYKEMQQEDFEALSEEEQKELQKRSEEVSQKTLEVLRLVRDKEKELKEKIKTLEAEICRTAIMPYMQELKDKFGDEGKLGEWFNALQEDIISNFSVFVAAARDESISEQEFSRYDLNVFVTNDPENGAPVVWETNPSYYNLAGKIEYESRQGILATDFRKIIAGAIQKANGGYLILQAEEVLRNFMSWDTLKRVIRTQKIRVENLGEQLGIIPVSSLRPEPIDINLKVILIGSRLLYHLLNIYDPEFQKLFKVKADFDIDMPRNLENEKQMALFVAGFVQKEKLKHFSADAVAELIEWSSRLAEHSQRMSTQFNKICEVIVEASAWAGEEEVVRKEHVIKALREKQFRSNLVEERIFNSFKDGTVKIQTDGLKVGQINGLTVVDMGDYSFGHPVRITANTYMGSEGVVNIEREVKMTGPIHNKGLLILESYLGAKYAQEFPLSLSARITFEQTYSGIEGDSASSTELYCLLSSLSDVPLKQGIAVTGSVDQHGNVQPIGGVNEKIEGFFKYCKVNGLTGEQGVIIPEQNVKHLMLDHEVLDAVASGKFHIWAVKNVDEGIELLTGIEAGVPDDKGCFPPDSIHGRVMAKLRGWMEKAARLKKDLDKADRCAREKQEKETDEDKDKSNS</sequence>
<dbReference type="Gene3D" id="3.40.50.300">
    <property type="entry name" value="P-loop containing nucleotide triphosphate hydrolases"/>
    <property type="match status" value="2"/>
</dbReference>
<dbReference type="SUPFAM" id="SSF54211">
    <property type="entry name" value="Ribosomal protein S5 domain 2-like"/>
    <property type="match status" value="1"/>
</dbReference>
<dbReference type="STRING" id="580340.Tlie_1073"/>
<dbReference type="HOGENOM" id="CLU_014785_0_1_0"/>
<evidence type="ECO:0000313" key="5">
    <source>
        <dbReference type="EMBL" id="AER66806.1"/>
    </source>
</evidence>
<dbReference type="AlphaFoldDB" id="G7VAA6"/>
<dbReference type="Pfam" id="PF20436">
    <property type="entry name" value="LonB_AAA-LID"/>
    <property type="match status" value="1"/>
</dbReference>
<proteinExistence type="inferred from homology"/>
<keyword evidence="1 2" id="KW-0645">Protease</keyword>
<feature type="active site" evidence="2">
    <location>
        <position position="670"/>
    </location>
</feature>
<dbReference type="KEGG" id="tli:Tlie_1073"/>
<dbReference type="PRINTS" id="PR00830">
    <property type="entry name" value="ENDOLAPTASE"/>
</dbReference>
<name>G7VAA6_THELD</name>
<evidence type="ECO:0000313" key="6">
    <source>
        <dbReference type="Proteomes" id="UP000005868"/>
    </source>
</evidence>
<dbReference type="eggNOG" id="COG1067">
    <property type="taxonomic scope" value="Bacteria"/>
</dbReference>
<feature type="compositionally biased region" description="Basic and acidic residues" evidence="3">
    <location>
        <begin position="196"/>
        <end position="215"/>
    </location>
</feature>
<evidence type="ECO:0000259" key="4">
    <source>
        <dbReference type="PROSITE" id="PS51786"/>
    </source>
</evidence>
<organism evidence="5 6">
    <name type="scientific">Thermovirga lienii (strain ATCC BAA-1197 / DSM 17291 / Cas60314)</name>
    <dbReference type="NCBI Taxonomy" id="580340"/>
    <lineage>
        <taxon>Bacteria</taxon>
        <taxon>Thermotogati</taxon>
        <taxon>Synergistota</taxon>
        <taxon>Synergistia</taxon>
        <taxon>Synergistales</taxon>
        <taxon>Thermovirgaceae</taxon>
        <taxon>Thermovirga</taxon>
    </lineage>
</organism>
<dbReference type="InterPro" id="IPR020568">
    <property type="entry name" value="Ribosomal_Su5_D2-typ_SF"/>
</dbReference>
<evidence type="ECO:0000256" key="1">
    <source>
        <dbReference type="ARBA" id="ARBA00022670"/>
    </source>
</evidence>
<dbReference type="InterPro" id="IPR027065">
    <property type="entry name" value="Lon_Prtase"/>
</dbReference>
<feature type="region of interest" description="Disordered" evidence="3">
    <location>
        <begin position="186"/>
        <end position="235"/>
    </location>
</feature>
<comment type="similarity">
    <text evidence="2">Belongs to the peptidase S16 family.</text>
</comment>
<dbReference type="Pfam" id="PF20437">
    <property type="entry name" value="LonC_helical"/>
    <property type="match status" value="1"/>
</dbReference>
<dbReference type="GO" id="GO:0004252">
    <property type="term" value="F:serine-type endopeptidase activity"/>
    <property type="evidence" value="ECO:0007669"/>
    <property type="project" value="UniProtKB-UniRule"/>
</dbReference>
<dbReference type="EC" id="3.4.21.53" evidence="2"/>
<dbReference type="GO" id="GO:0004176">
    <property type="term" value="F:ATP-dependent peptidase activity"/>
    <property type="evidence" value="ECO:0007669"/>
    <property type="project" value="UniProtKB-UniRule"/>
</dbReference>
<dbReference type="Gene3D" id="3.30.230.10">
    <property type="match status" value="1"/>
</dbReference>
<dbReference type="PANTHER" id="PTHR10046">
    <property type="entry name" value="ATP DEPENDENT LON PROTEASE FAMILY MEMBER"/>
    <property type="match status" value="1"/>
</dbReference>
<comment type="catalytic activity">
    <reaction evidence="2">
        <text>Hydrolysis of proteins in presence of ATP.</text>
        <dbReference type="EC" id="3.4.21.53"/>
    </reaction>
</comment>
<dbReference type="PROSITE" id="PS51786">
    <property type="entry name" value="LON_PROTEOLYTIC"/>
    <property type="match status" value="1"/>
</dbReference>
<feature type="active site" evidence="2">
    <location>
        <position position="713"/>
    </location>
</feature>
<dbReference type="InterPro" id="IPR046844">
    <property type="entry name" value="Lon-like_helical"/>
</dbReference>
<dbReference type="InterPro" id="IPR008269">
    <property type="entry name" value="Lon_proteolytic"/>
</dbReference>
<dbReference type="InterPro" id="IPR014721">
    <property type="entry name" value="Ribsml_uS5_D2-typ_fold_subgr"/>
</dbReference>
<dbReference type="GO" id="GO:0005524">
    <property type="term" value="F:ATP binding"/>
    <property type="evidence" value="ECO:0007669"/>
    <property type="project" value="InterPro"/>
</dbReference>
<keyword evidence="2" id="KW-0720">Serine protease</keyword>
<accession>G7VAA6</accession>
<dbReference type="Pfam" id="PF05362">
    <property type="entry name" value="Lon_C"/>
    <property type="match status" value="1"/>
</dbReference>
<gene>
    <name evidence="5" type="ordered locus">Tlie_1073</name>
</gene>
<dbReference type="InterPro" id="IPR041699">
    <property type="entry name" value="AAA_32"/>
</dbReference>
<dbReference type="InterPro" id="IPR046843">
    <property type="entry name" value="LonB_AAA-LID"/>
</dbReference>
<dbReference type="GO" id="GO:0030163">
    <property type="term" value="P:protein catabolic process"/>
    <property type="evidence" value="ECO:0007669"/>
    <property type="project" value="InterPro"/>
</dbReference>
<keyword evidence="6" id="KW-1185">Reference proteome</keyword>
<evidence type="ECO:0000256" key="3">
    <source>
        <dbReference type="SAM" id="MobiDB-lite"/>
    </source>
</evidence>
<feature type="domain" description="Lon proteolytic" evidence="4">
    <location>
        <begin position="580"/>
        <end position="775"/>
    </location>
</feature>
<dbReference type="GO" id="GO:0006508">
    <property type="term" value="P:proteolysis"/>
    <property type="evidence" value="ECO:0007669"/>
    <property type="project" value="UniProtKB-KW"/>
</dbReference>
<feature type="region of interest" description="Disordered" evidence="3">
    <location>
        <begin position="814"/>
        <end position="837"/>
    </location>
</feature>
<reference evidence="5 6" key="2">
    <citation type="journal article" date="2012" name="Stand. Genomic Sci.">
        <title>Genome sequence of the moderately thermophilic, amino-acid-degrading and sulfur-reducing bacterium Thermovirga lienii type strain (Cas60314(T)).</title>
        <authorList>
            <person name="Goker M."/>
            <person name="Saunders E."/>
            <person name="Lapidus A."/>
            <person name="Nolan M."/>
            <person name="Lucas S."/>
            <person name="Hammon N."/>
            <person name="Deshpande S."/>
            <person name="Cheng J.F."/>
            <person name="Han C."/>
            <person name="Tapia R."/>
            <person name="Goodwin L.A."/>
            <person name="Pitluck S."/>
            <person name="Liolios K."/>
            <person name="Mavromatis K."/>
            <person name="Pagani I."/>
            <person name="Ivanova N."/>
            <person name="Mikhailova N."/>
            <person name="Pati A."/>
            <person name="Chen A."/>
            <person name="Palaniappan K."/>
            <person name="Land M."/>
            <person name="Chang Y.J."/>
            <person name="Jeffries C.D."/>
            <person name="Brambilla E.M."/>
            <person name="Rohde M."/>
            <person name="Spring S."/>
            <person name="Detter J.C."/>
            <person name="Woyke T."/>
            <person name="Bristow J."/>
            <person name="Eisen J.A."/>
            <person name="Markowitz V."/>
            <person name="Hugenholtz P."/>
            <person name="Kyrpides N.C."/>
            <person name="Klenk H.P."/>
        </authorList>
    </citation>
    <scope>NUCLEOTIDE SEQUENCE [LARGE SCALE GENOMIC DNA]</scope>
    <source>
        <strain evidence="6">ATCC BAA-1197 / DSM 17291 / Cas60314</strain>
    </source>
</reference>
<evidence type="ECO:0000256" key="2">
    <source>
        <dbReference type="PROSITE-ProRule" id="PRU01122"/>
    </source>
</evidence>
<dbReference type="Gene3D" id="1.10.8.60">
    <property type="match status" value="1"/>
</dbReference>
<dbReference type="Proteomes" id="UP000005868">
    <property type="component" value="Chromosome"/>
</dbReference>
<feature type="compositionally biased region" description="Acidic residues" evidence="3">
    <location>
        <begin position="216"/>
        <end position="227"/>
    </location>
</feature>
<feature type="compositionally biased region" description="Acidic residues" evidence="3">
    <location>
        <begin position="186"/>
        <end position="195"/>
    </location>
</feature>